<dbReference type="Gene3D" id="3.40.50.1000">
    <property type="entry name" value="HAD superfamily/HAD-like"/>
    <property type="match status" value="1"/>
</dbReference>
<dbReference type="InterPro" id="IPR051540">
    <property type="entry name" value="S-2-haloacid_dehalogenase"/>
</dbReference>
<evidence type="ECO:0000256" key="1">
    <source>
        <dbReference type="ARBA" id="ARBA00022801"/>
    </source>
</evidence>
<dbReference type="OrthoDB" id="9785638at2"/>
<dbReference type="GO" id="GO:0016787">
    <property type="term" value="F:hydrolase activity"/>
    <property type="evidence" value="ECO:0007669"/>
    <property type="project" value="UniProtKB-KW"/>
</dbReference>
<dbReference type="PANTHER" id="PTHR43316:SF3">
    <property type="entry name" value="HALOACID DEHALOGENASE, TYPE II (AFU_ORTHOLOGUE AFUA_2G07750)-RELATED"/>
    <property type="match status" value="1"/>
</dbReference>
<dbReference type="EMBL" id="NAPY01000101">
    <property type="protein sequence ID" value="MUL39566.1"/>
    <property type="molecule type" value="Genomic_DNA"/>
</dbReference>
<organism evidence="2 3">
    <name type="scientific">Gloeocapsopsis dulcis AAB1 = 1H9</name>
    <dbReference type="NCBI Taxonomy" id="1433147"/>
    <lineage>
        <taxon>Bacteria</taxon>
        <taxon>Bacillati</taxon>
        <taxon>Cyanobacteriota</taxon>
        <taxon>Cyanophyceae</taxon>
        <taxon>Oscillatoriophycideae</taxon>
        <taxon>Chroococcales</taxon>
        <taxon>Chroococcaceae</taxon>
        <taxon>Gloeocapsopsis</taxon>
        <taxon>Gloeocapsopsis dulcis</taxon>
    </lineage>
</organism>
<gene>
    <name evidence="2" type="ORF">BWI75_25775</name>
</gene>
<dbReference type="AlphaFoldDB" id="A0A6N8G836"/>
<dbReference type="RefSeq" id="WP_105218547.1">
    <property type="nucleotide sequence ID" value="NZ_CAWNSU010000119.1"/>
</dbReference>
<comment type="caution">
    <text evidence="2">The sequence shown here is derived from an EMBL/GenBank/DDBJ whole genome shotgun (WGS) entry which is preliminary data.</text>
</comment>
<reference evidence="2 3" key="1">
    <citation type="journal article" date="2019" name="Front. Microbiol.">
        <title>Genomic Features for Desiccation Tolerance and Sugar Biosynthesis in the Extremophile Gloeocapsopsis sp. UTEX B3054.</title>
        <authorList>
            <person name="Urrejola C."/>
            <person name="Alcorta J."/>
            <person name="Salas L."/>
            <person name="Vasquez M."/>
            <person name="Polz M.F."/>
            <person name="Vicuna R."/>
            <person name="Diez B."/>
        </authorList>
    </citation>
    <scope>NUCLEOTIDE SEQUENCE [LARGE SCALE GENOMIC DNA]</scope>
    <source>
        <strain evidence="2 3">1H9</strain>
    </source>
</reference>
<keyword evidence="3" id="KW-1185">Reference proteome</keyword>
<sequence>MKNTVVFDIIGTCFSLDKPRAKLVEFGAPTYALDLWFAQTLRDAFALSHAGGYKPLKQVLEAELPRTMQMLGVDLATTQLASIIESFAELDLQPEALEAFKILNDAGWRLVALTNGSENSTRQLLERANAIDYFDSIFSCDAVEKTKPHLDVYNLVKPNTAIATWMVATHAWDIAGAARAGLKTAFINQQEKGYLAIYPQPEVIALDLVTAASKIVEIA</sequence>
<proteinExistence type="predicted"/>
<dbReference type="InterPro" id="IPR023214">
    <property type="entry name" value="HAD_sf"/>
</dbReference>
<evidence type="ECO:0000313" key="2">
    <source>
        <dbReference type="EMBL" id="MUL39566.1"/>
    </source>
</evidence>
<protein>
    <recommendedName>
        <fullName evidence="4">Haloacid dehalogenase, type II</fullName>
    </recommendedName>
</protein>
<dbReference type="Proteomes" id="UP000441797">
    <property type="component" value="Unassembled WGS sequence"/>
</dbReference>
<keyword evidence="1" id="KW-0378">Hydrolase</keyword>
<dbReference type="SFLD" id="SFLDS00003">
    <property type="entry name" value="Haloacid_Dehalogenase"/>
    <property type="match status" value="1"/>
</dbReference>
<dbReference type="InterPro" id="IPR023198">
    <property type="entry name" value="PGP-like_dom2"/>
</dbReference>
<accession>A0A6N8G836</accession>
<dbReference type="PANTHER" id="PTHR43316">
    <property type="entry name" value="HYDROLASE, HALOACID DELAHOGENASE-RELATED"/>
    <property type="match status" value="1"/>
</dbReference>
<dbReference type="SFLD" id="SFLDG01129">
    <property type="entry name" value="C1.5:_HAD__Beta-PGM__Phosphata"/>
    <property type="match status" value="1"/>
</dbReference>
<name>A0A6N8G836_9CHRO</name>
<evidence type="ECO:0008006" key="4">
    <source>
        <dbReference type="Google" id="ProtNLM"/>
    </source>
</evidence>
<dbReference type="InterPro" id="IPR036412">
    <property type="entry name" value="HAD-like_sf"/>
</dbReference>
<evidence type="ECO:0000313" key="3">
    <source>
        <dbReference type="Proteomes" id="UP000441797"/>
    </source>
</evidence>
<dbReference type="SUPFAM" id="SSF56784">
    <property type="entry name" value="HAD-like"/>
    <property type="match status" value="1"/>
</dbReference>
<dbReference type="Pfam" id="PF00702">
    <property type="entry name" value="Hydrolase"/>
    <property type="match status" value="1"/>
</dbReference>
<dbReference type="Gene3D" id="1.10.150.240">
    <property type="entry name" value="Putative phosphatase, domain 2"/>
    <property type="match status" value="1"/>
</dbReference>